<dbReference type="SUPFAM" id="SSF88713">
    <property type="entry name" value="Glycoside hydrolase/deacetylase"/>
    <property type="match status" value="1"/>
</dbReference>
<dbReference type="InterPro" id="IPR011013">
    <property type="entry name" value="Gal_mutarotase_sf_dom"/>
</dbReference>
<keyword evidence="7" id="KW-1015">Disulfide bond</keyword>
<keyword evidence="13" id="KW-1185">Reference proteome</keyword>
<dbReference type="EC" id="3.2.1.-" evidence="10"/>
<dbReference type="Gene3D" id="1.20.1270.50">
    <property type="entry name" value="Glycoside hydrolase family 38, central domain"/>
    <property type="match status" value="2"/>
</dbReference>
<gene>
    <name evidence="12" type="ORF">P43SY_004771</name>
</gene>
<accession>A0AAD5LRK0</accession>
<comment type="caution">
    <text evidence="12">The sequence shown here is derived from an EMBL/GenBank/DDBJ whole genome shotgun (WGS) entry which is preliminary data.</text>
</comment>
<dbReference type="Pfam" id="PF09261">
    <property type="entry name" value="Alpha-mann_mid"/>
    <property type="match status" value="1"/>
</dbReference>
<dbReference type="AlphaFoldDB" id="A0AAD5LRK0"/>
<evidence type="ECO:0000313" key="13">
    <source>
        <dbReference type="Proteomes" id="UP001209570"/>
    </source>
</evidence>
<dbReference type="PANTHER" id="PTHR11607:SF3">
    <property type="entry name" value="LYSOSOMAL ALPHA-MANNOSIDASE"/>
    <property type="match status" value="1"/>
</dbReference>
<dbReference type="FunFam" id="1.20.1270.50:FF:000002">
    <property type="entry name" value="Alpha-mannosidase"/>
    <property type="match status" value="1"/>
</dbReference>
<organism evidence="12 13">
    <name type="scientific">Pythium insidiosum</name>
    <name type="common">Pythiosis disease agent</name>
    <dbReference type="NCBI Taxonomy" id="114742"/>
    <lineage>
        <taxon>Eukaryota</taxon>
        <taxon>Sar</taxon>
        <taxon>Stramenopiles</taxon>
        <taxon>Oomycota</taxon>
        <taxon>Peronosporomycetes</taxon>
        <taxon>Pythiales</taxon>
        <taxon>Pythiaceae</taxon>
        <taxon>Pythium</taxon>
    </lineage>
</organism>
<dbReference type="Gene3D" id="2.60.40.1180">
    <property type="entry name" value="Golgi alpha-mannosidase II"/>
    <property type="match status" value="1"/>
</dbReference>
<dbReference type="CDD" id="cd10810">
    <property type="entry name" value="GH38N_AMII_LAM_like"/>
    <property type="match status" value="1"/>
</dbReference>
<keyword evidence="8" id="KW-0325">Glycoprotein</keyword>
<protein>
    <recommendedName>
        <fullName evidence="3 10">Alpha-mannosidase</fullName>
        <ecNumber evidence="10">3.2.1.-</ecNumber>
    </recommendedName>
</protein>
<keyword evidence="6 10" id="KW-0862">Zinc</keyword>
<dbReference type="InterPro" id="IPR037094">
    <property type="entry name" value="Glyco_hydro_38_cen_sf"/>
</dbReference>
<dbReference type="InterPro" id="IPR011330">
    <property type="entry name" value="Glyco_hydro/deAcase_b/a-brl"/>
</dbReference>
<dbReference type="Pfam" id="PF07748">
    <property type="entry name" value="Glyco_hydro_38C"/>
    <property type="match status" value="1"/>
</dbReference>
<proteinExistence type="inferred from homology"/>
<reference evidence="12" key="1">
    <citation type="submission" date="2021-12" db="EMBL/GenBank/DDBJ databases">
        <title>Prjna785345.</title>
        <authorList>
            <person name="Rujirawat T."/>
            <person name="Krajaejun T."/>
        </authorList>
    </citation>
    <scope>NUCLEOTIDE SEQUENCE</scope>
    <source>
        <strain evidence="12">Pi057C3</strain>
    </source>
</reference>
<evidence type="ECO:0000259" key="11">
    <source>
        <dbReference type="SMART" id="SM00872"/>
    </source>
</evidence>
<keyword evidence="5 10" id="KW-0378">Hydrolase</keyword>
<dbReference type="InterPro" id="IPR028995">
    <property type="entry name" value="Glyco_hydro_57/38_cen_sf"/>
</dbReference>
<comment type="cofactor">
    <cofactor evidence="10">
        <name>Zn(2+)</name>
        <dbReference type="ChEBI" id="CHEBI:29105"/>
    </cofactor>
    <text evidence="10">Binds 1 zinc ion per subunit.</text>
</comment>
<dbReference type="GO" id="GO:0004559">
    <property type="term" value="F:alpha-mannosidase activity"/>
    <property type="evidence" value="ECO:0007669"/>
    <property type="project" value="UniProtKB-EC"/>
</dbReference>
<dbReference type="SUPFAM" id="SSF74650">
    <property type="entry name" value="Galactose mutarotase-like"/>
    <property type="match status" value="1"/>
</dbReference>
<evidence type="ECO:0000256" key="10">
    <source>
        <dbReference type="RuleBase" id="RU361199"/>
    </source>
</evidence>
<dbReference type="InterPro" id="IPR050843">
    <property type="entry name" value="Glycosyl_Hydrlase_38"/>
</dbReference>
<dbReference type="Gene3D" id="2.60.40.1360">
    <property type="match status" value="1"/>
</dbReference>
<evidence type="ECO:0000256" key="5">
    <source>
        <dbReference type="ARBA" id="ARBA00022801"/>
    </source>
</evidence>
<dbReference type="InterPro" id="IPR013780">
    <property type="entry name" value="Glyco_hydro_b"/>
</dbReference>
<dbReference type="Gene3D" id="2.70.98.30">
    <property type="entry name" value="Golgi alpha-mannosidase II, domain 4"/>
    <property type="match status" value="1"/>
</dbReference>
<comment type="catalytic activity">
    <reaction evidence="1">
        <text>Hydrolysis of terminal, non-reducing alpha-D-mannose residues in alpha-D-mannosides.</text>
        <dbReference type="EC" id="3.2.1.24"/>
    </reaction>
</comment>
<dbReference type="Proteomes" id="UP001209570">
    <property type="component" value="Unassembled WGS sequence"/>
</dbReference>
<dbReference type="InterPro" id="IPR015341">
    <property type="entry name" value="Glyco_hydro_38_cen"/>
</dbReference>
<evidence type="ECO:0000256" key="3">
    <source>
        <dbReference type="ARBA" id="ARBA00012752"/>
    </source>
</evidence>
<evidence type="ECO:0000256" key="9">
    <source>
        <dbReference type="ARBA" id="ARBA00023295"/>
    </source>
</evidence>
<dbReference type="GO" id="GO:0006013">
    <property type="term" value="P:mannose metabolic process"/>
    <property type="evidence" value="ECO:0007669"/>
    <property type="project" value="InterPro"/>
</dbReference>
<keyword evidence="4 10" id="KW-0479">Metal-binding</keyword>
<dbReference type="FunFam" id="3.20.110.10:FF:000001">
    <property type="entry name" value="Alpha-mannosidase"/>
    <property type="match status" value="1"/>
</dbReference>
<dbReference type="GO" id="GO:0046872">
    <property type="term" value="F:metal ion binding"/>
    <property type="evidence" value="ECO:0007669"/>
    <property type="project" value="UniProtKB-KW"/>
</dbReference>
<dbReference type="Pfam" id="PF01074">
    <property type="entry name" value="Glyco_hydro_38N"/>
    <property type="match status" value="1"/>
</dbReference>
<dbReference type="PANTHER" id="PTHR11607">
    <property type="entry name" value="ALPHA-MANNOSIDASE"/>
    <property type="match status" value="1"/>
</dbReference>
<evidence type="ECO:0000256" key="1">
    <source>
        <dbReference type="ARBA" id="ARBA00000365"/>
    </source>
</evidence>
<dbReference type="SMART" id="SM00872">
    <property type="entry name" value="Alpha-mann_mid"/>
    <property type="match status" value="1"/>
</dbReference>
<evidence type="ECO:0000256" key="4">
    <source>
        <dbReference type="ARBA" id="ARBA00022723"/>
    </source>
</evidence>
<dbReference type="InterPro" id="IPR027291">
    <property type="entry name" value="Glyco_hydro_38_N_sf"/>
</dbReference>
<name>A0AAD5LRK0_PYTIN</name>
<evidence type="ECO:0000256" key="8">
    <source>
        <dbReference type="ARBA" id="ARBA00023180"/>
    </source>
</evidence>
<dbReference type="GO" id="GO:0030246">
    <property type="term" value="F:carbohydrate binding"/>
    <property type="evidence" value="ECO:0007669"/>
    <property type="project" value="InterPro"/>
</dbReference>
<keyword evidence="9 10" id="KW-0326">Glycosidase</keyword>
<feature type="signal peptide" evidence="10">
    <location>
        <begin position="1"/>
        <end position="19"/>
    </location>
</feature>
<comment type="similarity">
    <text evidence="2 10">Belongs to the glycosyl hydrolase 38 family.</text>
</comment>
<feature type="domain" description="Glycoside hydrolase family 38 central" evidence="11">
    <location>
        <begin position="352"/>
        <end position="425"/>
    </location>
</feature>
<dbReference type="EMBL" id="JAKCXM010000022">
    <property type="protein sequence ID" value="KAJ0407343.1"/>
    <property type="molecule type" value="Genomic_DNA"/>
</dbReference>
<evidence type="ECO:0000256" key="6">
    <source>
        <dbReference type="ARBA" id="ARBA00022833"/>
    </source>
</evidence>
<dbReference type="Gene3D" id="3.20.110.10">
    <property type="entry name" value="Glycoside hydrolase 38, N terminal domain"/>
    <property type="match status" value="1"/>
</dbReference>
<dbReference type="SUPFAM" id="SSF88688">
    <property type="entry name" value="Families 57/38 glycoside transferase middle domain"/>
    <property type="match status" value="1"/>
</dbReference>
<evidence type="ECO:0000313" key="12">
    <source>
        <dbReference type="EMBL" id="KAJ0407343.1"/>
    </source>
</evidence>
<keyword evidence="10" id="KW-0732">Signal</keyword>
<evidence type="ECO:0000256" key="2">
    <source>
        <dbReference type="ARBA" id="ARBA00009792"/>
    </source>
</evidence>
<feature type="chain" id="PRO_5041776008" description="Alpha-mannosidase" evidence="10">
    <location>
        <begin position="20"/>
        <end position="1041"/>
    </location>
</feature>
<dbReference type="InterPro" id="IPR000602">
    <property type="entry name" value="Glyco_hydro_38_N"/>
</dbReference>
<dbReference type="InterPro" id="IPR011682">
    <property type="entry name" value="Glyco_hydro_38_C"/>
</dbReference>
<evidence type="ECO:0000256" key="7">
    <source>
        <dbReference type="ARBA" id="ARBA00023157"/>
    </source>
</evidence>
<dbReference type="FunFam" id="1.20.1270.50:FF:000003">
    <property type="entry name" value="Alpha-mannosidase"/>
    <property type="match status" value="1"/>
</dbReference>
<sequence>MQTPRALVALWALLTAVAADCDPSKWTPPVDGKYNTQATIDPNKLNVHLIPHTHDDPGWLITVDQYYNERVEFILDEVVKELVENPDRKFVYVEQSFFQRWWHQQGSQMKATVKQLVREGRLDLSVNGGWVMHDEASVHYIAMIDQTAYGHALLKEEFNVTPRIGWQIDPFGHAATQGGLLSAGVGFDALYFARIDYQDYNNRLDHKNLEFVWRPSKSRGKAMQTFTGEIINHYGAPGHFHFETDRPIQDDGSMHDYNVCEVVDWFVSDAQTRGSHTKGHHIFVPMGDDFSYQNAHRWFKNLDKLIHYVNQDGRVNVLYSNLSYYTDLKRSENLTWALKTDDFFPYGSQDHEYWSGYFTSRPSLKRFVRVSNSLLQQLRQIDAIFQSHHSAELDRLQRGVGLAQHHDGVSGTEKQHVADDYALRINEGIVEAEKEMNDVLFVIGEKEKYQLCLQSNVSICELTRNTEKVEVFVHNALPRKTTKTITLPIGRKAVKIESLSGDAESEPRNVAVYKNLIIHPETQQELPYKVSFTVELDALKSQRFVIQQMDSPMDDPEPSEPVGSEVALENELVRISIDSKTGFMKSITNKKSKITMPVNLDVGYYLAYQGPKGRHSGAYLFRPDSKEIYPIGKKEKAAIIRLDVDRSNSGTGSRIAFKIGEWATLEYILNDGDEYAEVQWTVGPIPIEDGKGKEVILRFDTKKAIKSAGTWYTDSNGLEFVTRVRNHRDTWDLKLSDDQEFVAANYVPITTGTYIKDAQHQLNIVTDRAQGAASLEDGQLEVMVHRRLLRDDEKGVGEYLNETETYYDAINKKSITTGLISRGSFFVSVDSAKEGTRSIRSRMEKEFFVPLVALRKHVANAAVVDTKVPWLTVNEFPENVGLTTLVELSKESLMVRLTHLFAVDEHDTLSKPVTFDFSKYFSTSTGGVTEVTELTLTGTATLSESRPANNLDWRVEGEINGEDDDVRLPIPVRGTSVELGPMEVRTFRVAFGKKSVSTKTSTQLLRDAFDYAEGWQADLREDDLEPVTTGVFPVEDVLALE</sequence>